<dbReference type="InterPro" id="IPR029058">
    <property type="entry name" value="AB_hydrolase_fold"/>
</dbReference>
<evidence type="ECO:0000259" key="2">
    <source>
        <dbReference type="Pfam" id="PF00561"/>
    </source>
</evidence>
<keyword evidence="4" id="KW-1185">Reference proteome</keyword>
<evidence type="ECO:0000313" key="4">
    <source>
        <dbReference type="Proteomes" id="UP000604117"/>
    </source>
</evidence>
<gene>
    <name evidence="3" type="ORF">Asi02nite_57620</name>
</gene>
<evidence type="ECO:0000256" key="1">
    <source>
        <dbReference type="ARBA" id="ARBA00022801"/>
    </source>
</evidence>
<dbReference type="Proteomes" id="UP000604117">
    <property type="component" value="Unassembled WGS sequence"/>
</dbReference>
<evidence type="ECO:0000313" key="3">
    <source>
        <dbReference type="EMBL" id="GIF76244.1"/>
    </source>
</evidence>
<sequence>MSVGVATFGAVKVTVADGVGLNVRHTVGAAAPAFLLVHGLASNARLWDGVAAALAAAGHPSYAVDLRGHGESDLPDQGFDTATAARDLASVIASLGLDRPVVAGQSWGGNVVVELAATHPALVRALALVDGGWIDLPAEFDSWPACAAALRPPDVNGWRADDLRARLLAGHPDWSAAAVDATLANLRVGPDGRLSRRLPVERHMEILRSMWDHPPGRWFPRLTMPVLLLPAGDPARVASAAAAIPSATVRAYAGGDHDLHAQQPDRLAADLLTLVRS</sequence>
<dbReference type="InterPro" id="IPR050266">
    <property type="entry name" value="AB_hydrolase_sf"/>
</dbReference>
<dbReference type="PANTHER" id="PTHR43798">
    <property type="entry name" value="MONOACYLGLYCEROL LIPASE"/>
    <property type="match status" value="1"/>
</dbReference>
<feature type="domain" description="AB hydrolase-1" evidence="2">
    <location>
        <begin position="32"/>
        <end position="260"/>
    </location>
</feature>
<reference evidence="3 4" key="1">
    <citation type="submission" date="2021-01" db="EMBL/GenBank/DDBJ databases">
        <title>Whole genome shotgun sequence of Asanoa siamensis NBRC 107932.</title>
        <authorList>
            <person name="Komaki H."/>
            <person name="Tamura T."/>
        </authorList>
    </citation>
    <scope>NUCLEOTIDE SEQUENCE [LARGE SCALE GENOMIC DNA]</scope>
    <source>
        <strain evidence="3 4">NBRC 107932</strain>
    </source>
</reference>
<dbReference type="Gene3D" id="3.40.50.1820">
    <property type="entry name" value="alpha/beta hydrolase"/>
    <property type="match status" value="1"/>
</dbReference>
<accession>A0ABQ4CY89</accession>
<dbReference type="SUPFAM" id="SSF53474">
    <property type="entry name" value="alpha/beta-Hydrolases"/>
    <property type="match status" value="1"/>
</dbReference>
<dbReference type="Pfam" id="PF00561">
    <property type="entry name" value="Abhydrolase_1"/>
    <property type="match status" value="1"/>
</dbReference>
<name>A0ABQ4CY89_9ACTN</name>
<proteinExistence type="predicted"/>
<dbReference type="PANTHER" id="PTHR43798:SF31">
    <property type="entry name" value="AB HYDROLASE SUPERFAMILY PROTEIN YCLE"/>
    <property type="match status" value="1"/>
</dbReference>
<comment type="caution">
    <text evidence="3">The sequence shown here is derived from an EMBL/GenBank/DDBJ whole genome shotgun (WGS) entry which is preliminary data.</text>
</comment>
<dbReference type="EMBL" id="BONE01000056">
    <property type="protein sequence ID" value="GIF76244.1"/>
    <property type="molecule type" value="Genomic_DNA"/>
</dbReference>
<dbReference type="InterPro" id="IPR000073">
    <property type="entry name" value="AB_hydrolase_1"/>
</dbReference>
<organism evidence="3 4">
    <name type="scientific">Asanoa siamensis</name>
    <dbReference type="NCBI Taxonomy" id="926357"/>
    <lineage>
        <taxon>Bacteria</taxon>
        <taxon>Bacillati</taxon>
        <taxon>Actinomycetota</taxon>
        <taxon>Actinomycetes</taxon>
        <taxon>Micromonosporales</taxon>
        <taxon>Micromonosporaceae</taxon>
        <taxon>Asanoa</taxon>
    </lineage>
</organism>
<keyword evidence="1" id="KW-0378">Hydrolase</keyword>
<protein>
    <recommendedName>
        <fullName evidence="2">AB hydrolase-1 domain-containing protein</fullName>
    </recommendedName>
</protein>